<accession>A0A2P5AGI2</accession>
<keyword evidence="3" id="KW-1185">Reference proteome</keyword>
<protein>
    <submittedName>
        <fullName evidence="2">Uncharacterized protein</fullName>
    </submittedName>
</protein>
<evidence type="ECO:0000313" key="3">
    <source>
        <dbReference type="Proteomes" id="UP000237105"/>
    </source>
</evidence>
<evidence type="ECO:0000256" key="1">
    <source>
        <dbReference type="SAM" id="Phobius"/>
    </source>
</evidence>
<evidence type="ECO:0000313" key="2">
    <source>
        <dbReference type="EMBL" id="PON35640.1"/>
    </source>
</evidence>
<dbReference type="OrthoDB" id="10473661at2759"/>
<keyword evidence="1" id="KW-0472">Membrane</keyword>
<reference evidence="3" key="1">
    <citation type="submission" date="2016-06" db="EMBL/GenBank/DDBJ databases">
        <title>Parallel loss of symbiosis genes in relatives of nitrogen-fixing non-legume Parasponia.</title>
        <authorList>
            <person name="Van Velzen R."/>
            <person name="Holmer R."/>
            <person name="Bu F."/>
            <person name="Rutten L."/>
            <person name="Van Zeijl A."/>
            <person name="Liu W."/>
            <person name="Santuari L."/>
            <person name="Cao Q."/>
            <person name="Sharma T."/>
            <person name="Shen D."/>
            <person name="Roswanjaya Y."/>
            <person name="Wardhani T."/>
            <person name="Kalhor M.S."/>
            <person name="Jansen J."/>
            <person name="Van den Hoogen J."/>
            <person name="Gungor B."/>
            <person name="Hartog M."/>
            <person name="Hontelez J."/>
            <person name="Verver J."/>
            <person name="Yang W.-C."/>
            <person name="Schijlen E."/>
            <person name="Repin R."/>
            <person name="Schilthuizen M."/>
            <person name="Schranz E."/>
            <person name="Heidstra R."/>
            <person name="Miyata K."/>
            <person name="Fedorova E."/>
            <person name="Kohlen W."/>
            <person name="Bisseling T."/>
            <person name="Smit S."/>
            <person name="Geurts R."/>
        </authorList>
    </citation>
    <scope>NUCLEOTIDE SEQUENCE [LARGE SCALE GENOMIC DNA]</scope>
    <source>
        <strain evidence="3">cv. WU1-14</strain>
    </source>
</reference>
<feature type="transmembrane region" description="Helical" evidence="1">
    <location>
        <begin position="45"/>
        <end position="62"/>
    </location>
</feature>
<gene>
    <name evidence="2" type="ORF">PanWU01x14_334800</name>
</gene>
<name>A0A2P5AGI2_PARAD</name>
<keyword evidence="1" id="KW-0812">Transmembrane</keyword>
<dbReference type="EMBL" id="JXTB01000604">
    <property type="protein sequence ID" value="PON35640.1"/>
    <property type="molecule type" value="Genomic_DNA"/>
</dbReference>
<organism evidence="2 3">
    <name type="scientific">Parasponia andersonii</name>
    <name type="common">Sponia andersonii</name>
    <dbReference type="NCBI Taxonomy" id="3476"/>
    <lineage>
        <taxon>Eukaryota</taxon>
        <taxon>Viridiplantae</taxon>
        <taxon>Streptophyta</taxon>
        <taxon>Embryophyta</taxon>
        <taxon>Tracheophyta</taxon>
        <taxon>Spermatophyta</taxon>
        <taxon>Magnoliopsida</taxon>
        <taxon>eudicotyledons</taxon>
        <taxon>Gunneridae</taxon>
        <taxon>Pentapetalae</taxon>
        <taxon>rosids</taxon>
        <taxon>fabids</taxon>
        <taxon>Rosales</taxon>
        <taxon>Cannabaceae</taxon>
        <taxon>Parasponia</taxon>
    </lineage>
</organism>
<feature type="non-terminal residue" evidence="2">
    <location>
        <position position="1"/>
    </location>
</feature>
<dbReference type="Proteomes" id="UP000237105">
    <property type="component" value="Unassembled WGS sequence"/>
</dbReference>
<sequence length="64" mass="7406">SLGLLSGLVSYFRVSEFTPRCPVAHPWISYLELLKLSPTRSLYHAWNYTFLGCLGFILYSYIPF</sequence>
<dbReference type="AlphaFoldDB" id="A0A2P5AGI2"/>
<comment type="caution">
    <text evidence="2">The sequence shown here is derived from an EMBL/GenBank/DDBJ whole genome shotgun (WGS) entry which is preliminary data.</text>
</comment>
<proteinExistence type="predicted"/>
<keyword evidence="1" id="KW-1133">Transmembrane helix</keyword>